<evidence type="ECO:0000313" key="1">
    <source>
        <dbReference type="EMBL" id="ONK70692.1"/>
    </source>
</evidence>
<proteinExistence type="predicted"/>
<protein>
    <submittedName>
        <fullName evidence="1">Uncharacterized protein</fullName>
    </submittedName>
</protein>
<reference evidence="2" key="1">
    <citation type="journal article" date="2017" name="Nat. Commun.">
        <title>The asparagus genome sheds light on the origin and evolution of a young Y chromosome.</title>
        <authorList>
            <person name="Harkess A."/>
            <person name="Zhou J."/>
            <person name="Xu C."/>
            <person name="Bowers J.E."/>
            <person name="Van der Hulst R."/>
            <person name="Ayyampalayam S."/>
            <person name="Mercati F."/>
            <person name="Riccardi P."/>
            <person name="McKain M.R."/>
            <person name="Kakrana A."/>
            <person name="Tang H."/>
            <person name="Ray J."/>
            <person name="Groenendijk J."/>
            <person name="Arikit S."/>
            <person name="Mathioni S.M."/>
            <person name="Nakano M."/>
            <person name="Shan H."/>
            <person name="Telgmann-Rauber A."/>
            <person name="Kanno A."/>
            <person name="Yue Z."/>
            <person name="Chen H."/>
            <person name="Li W."/>
            <person name="Chen Y."/>
            <person name="Xu X."/>
            <person name="Zhang Y."/>
            <person name="Luo S."/>
            <person name="Chen H."/>
            <person name="Gao J."/>
            <person name="Mao Z."/>
            <person name="Pires J.C."/>
            <person name="Luo M."/>
            <person name="Kudrna D."/>
            <person name="Wing R.A."/>
            <person name="Meyers B.C."/>
            <person name="Yi K."/>
            <person name="Kong H."/>
            <person name="Lavrijsen P."/>
            <person name="Sunseri F."/>
            <person name="Falavigna A."/>
            <person name="Ye Y."/>
            <person name="Leebens-Mack J.H."/>
            <person name="Chen G."/>
        </authorList>
    </citation>
    <scope>NUCLEOTIDE SEQUENCE [LARGE SCALE GENOMIC DNA]</scope>
    <source>
        <strain evidence="2">cv. DH0086</strain>
    </source>
</reference>
<dbReference type="AlphaFoldDB" id="A0A5P1EXP8"/>
<dbReference type="EMBL" id="CM007384">
    <property type="protein sequence ID" value="ONK70692.1"/>
    <property type="molecule type" value="Genomic_DNA"/>
</dbReference>
<gene>
    <name evidence="1" type="ORF">A4U43_C04F530</name>
</gene>
<organism evidence="1 2">
    <name type="scientific">Asparagus officinalis</name>
    <name type="common">Garden asparagus</name>
    <dbReference type="NCBI Taxonomy" id="4686"/>
    <lineage>
        <taxon>Eukaryota</taxon>
        <taxon>Viridiplantae</taxon>
        <taxon>Streptophyta</taxon>
        <taxon>Embryophyta</taxon>
        <taxon>Tracheophyta</taxon>
        <taxon>Spermatophyta</taxon>
        <taxon>Magnoliopsida</taxon>
        <taxon>Liliopsida</taxon>
        <taxon>Asparagales</taxon>
        <taxon>Asparagaceae</taxon>
        <taxon>Asparagoideae</taxon>
        <taxon>Asparagus</taxon>
    </lineage>
</organism>
<evidence type="ECO:0000313" key="2">
    <source>
        <dbReference type="Proteomes" id="UP000243459"/>
    </source>
</evidence>
<sequence length="67" mass="7711">MEEEDERQFQCLRKYEVIAKQSSRAAGTSSGSQRTRADEVLVETITKFLRELDAEKETETNVNESNK</sequence>
<dbReference type="Gramene" id="ONK70692">
    <property type="protein sequence ID" value="ONK70692"/>
    <property type="gene ID" value="A4U43_C04F530"/>
</dbReference>
<name>A0A5P1EXP8_ASPOF</name>
<accession>A0A5P1EXP8</accession>
<keyword evidence="2" id="KW-1185">Reference proteome</keyword>
<dbReference type="Proteomes" id="UP000243459">
    <property type="component" value="Chromosome 4"/>
</dbReference>